<reference evidence="5" key="1">
    <citation type="submission" date="2025-08" db="UniProtKB">
        <authorList>
            <consortium name="RefSeq"/>
        </authorList>
    </citation>
    <scope>IDENTIFICATION</scope>
    <source>
        <tissue evidence="5">Leaf</tissue>
    </source>
</reference>
<proteinExistence type="predicted"/>
<dbReference type="RefSeq" id="XP_056858228.1">
    <property type="nucleotide sequence ID" value="XM_057002248.1"/>
</dbReference>
<dbReference type="GO" id="GO:0005635">
    <property type="term" value="C:nuclear envelope"/>
    <property type="evidence" value="ECO:0007669"/>
    <property type="project" value="TreeGrafter"/>
</dbReference>
<evidence type="ECO:0000313" key="5">
    <source>
        <dbReference type="RefSeq" id="XP_056858228.1"/>
    </source>
</evidence>
<feature type="domain" description="Importin-9 central HEAT repeats" evidence="2">
    <location>
        <begin position="24"/>
        <end position="204"/>
    </location>
</feature>
<feature type="compositionally biased region" description="Acidic residues" evidence="1">
    <location>
        <begin position="556"/>
        <end position="588"/>
    </location>
</feature>
<protein>
    <submittedName>
        <fullName evidence="5">Importin beta-like SAD2 homolog</fullName>
    </submittedName>
</protein>
<feature type="region of interest" description="Disordered" evidence="1">
    <location>
        <begin position="552"/>
        <end position="624"/>
    </location>
</feature>
<dbReference type="InterPro" id="IPR016024">
    <property type="entry name" value="ARM-type_fold"/>
</dbReference>
<feature type="domain" description="Importin-7/11-like TPR repeats" evidence="3">
    <location>
        <begin position="297"/>
        <end position="593"/>
    </location>
</feature>
<dbReference type="Proteomes" id="UP000504610">
    <property type="component" value="Unplaced"/>
</dbReference>
<feature type="compositionally biased region" description="Acidic residues" evidence="1">
    <location>
        <begin position="606"/>
        <end position="624"/>
    </location>
</feature>
<dbReference type="OrthoDB" id="760868at2759"/>
<dbReference type="SUPFAM" id="SSF48371">
    <property type="entry name" value="ARM repeat"/>
    <property type="match status" value="1"/>
</dbReference>
<dbReference type="InterPro" id="IPR056840">
    <property type="entry name" value="HEAT_IPO9_central"/>
</dbReference>
<dbReference type="Pfam" id="PF25018">
    <property type="entry name" value="HEAT_IPO9_c"/>
    <property type="match status" value="1"/>
</dbReference>
<dbReference type="InterPro" id="IPR011989">
    <property type="entry name" value="ARM-like"/>
</dbReference>
<dbReference type="Pfam" id="PF25758">
    <property type="entry name" value="TPR_IPO11"/>
    <property type="match status" value="1"/>
</dbReference>
<sequence length="694" mass="78824">MYTLLQPHLDVLLFEIIFPLMCFSDDDQVLWDEDPHEYVRKGYDIIEDLYSPRTASMDFVTELVRKRGKDNFPKFIQFIVGIFKRYGEAPLEQKPYRQKDGALLAVGTLCDKLRQTEPYKSELENMLVQHVFPEFSSPTGHLRAKAAWVAGQYANITFSDQTNFSKALHCVISGMRDPELPVRVDSVFALRSFIEACKNLDEIRPVLPQLLDEFFKLMNEVENEDLAFTLETIVYKFGEEISPYALGLCQNLASAFWKCVDTDNGDDEADDTGALAAVGCLRAISTILESISSLPHLYGQIEPYLLPIMRKMLTTDGQDVFEEVLEIVSYITTFSPTISLDMWSLWPLIMEALVDWAIDFFPNILVPLHNYISRGTEHYLTCKQPDYQQSLWSVISSLMANKNIDDSDLEPAPKLLSIVLQTCKGQVDQCVEPYLRITLDRLRGAEKSSFKCLLIEVVANAFYYNAPLTLAILQRSGFATEILTIWLQMLQEKKKSGAHANFKGEHDKKVCILGLTSILSLPAGQLPGEVLPPVFRALLELLVAYKDQLAEAAKAEEEEDEEDGDDDNMDDFETDDEDDEENPDETDESTLRKLAAQAKDFRSYSDDDEFSEDDYSDDEELDSPIDEVDPFILFMDAVTAMQATDSLRFQSLRQTLDPHYEGLANNIAQHTEQRRAEILKEQLEKQQSSTTVAS</sequence>
<organism evidence="4 5">
    <name type="scientific">Raphanus sativus</name>
    <name type="common">Radish</name>
    <name type="synonym">Raphanus raphanistrum var. sativus</name>
    <dbReference type="NCBI Taxonomy" id="3726"/>
    <lineage>
        <taxon>Eukaryota</taxon>
        <taxon>Viridiplantae</taxon>
        <taxon>Streptophyta</taxon>
        <taxon>Embryophyta</taxon>
        <taxon>Tracheophyta</taxon>
        <taxon>Spermatophyta</taxon>
        <taxon>Magnoliopsida</taxon>
        <taxon>eudicotyledons</taxon>
        <taxon>Gunneridae</taxon>
        <taxon>Pentapetalae</taxon>
        <taxon>rosids</taxon>
        <taxon>malvids</taxon>
        <taxon>Brassicales</taxon>
        <taxon>Brassicaceae</taxon>
        <taxon>Brassiceae</taxon>
        <taxon>Raphanus</taxon>
    </lineage>
</organism>
<dbReference type="GO" id="GO:0005829">
    <property type="term" value="C:cytosol"/>
    <property type="evidence" value="ECO:0007669"/>
    <property type="project" value="TreeGrafter"/>
</dbReference>
<dbReference type="GO" id="GO:0006606">
    <property type="term" value="P:protein import into nucleus"/>
    <property type="evidence" value="ECO:0007669"/>
    <property type="project" value="TreeGrafter"/>
</dbReference>
<dbReference type="GeneID" id="130507546"/>
<dbReference type="KEGG" id="rsz:130507546"/>
<gene>
    <name evidence="5" type="primary">LOC130507546</name>
</gene>
<evidence type="ECO:0000313" key="4">
    <source>
        <dbReference type="Proteomes" id="UP000504610"/>
    </source>
</evidence>
<dbReference type="AlphaFoldDB" id="A0A9W3D3E0"/>
<evidence type="ECO:0000259" key="2">
    <source>
        <dbReference type="Pfam" id="PF25018"/>
    </source>
</evidence>
<dbReference type="PANTHER" id="PTHR10997:SF53">
    <property type="entry name" value="IMPORTIN BETA-LIKE SAD2 HOMOLOG"/>
    <property type="match status" value="1"/>
</dbReference>
<dbReference type="Gene3D" id="1.25.10.10">
    <property type="entry name" value="Leucine-rich Repeat Variant"/>
    <property type="match status" value="1"/>
</dbReference>
<dbReference type="PANTHER" id="PTHR10997">
    <property type="entry name" value="IMPORTIN-7, 8, 11"/>
    <property type="match status" value="1"/>
</dbReference>
<evidence type="ECO:0000256" key="1">
    <source>
        <dbReference type="SAM" id="MobiDB-lite"/>
    </source>
</evidence>
<keyword evidence="4" id="KW-1185">Reference proteome</keyword>
<dbReference type="InterPro" id="IPR058669">
    <property type="entry name" value="TPR_IPO7/11-like"/>
</dbReference>
<evidence type="ECO:0000259" key="3">
    <source>
        <dbReference type="Pfam" id="PF25758"/>
    </source>
</evidence>
<accession>A0A9W3D3E0</accession>
<name>A0A9W3D3E0_RAPSA</name>